<feature type="region of interest" description="Disordered" evidence="1">
    <location>
        <begin position="199"/>
        <end position="276"/>
    </location>
</feature>
<feature type="region of interest" description="Disordered" evidence="1">
    <location>
        <begin position="95"/>
        <end position="120"/>
    </location>
</feature>
<organism evidence="2 3">
    <name type="scientific">Cotesia glomerata</name>
    <name type="common">Lepidopteran parasitic wasp</name>
    <name type="synonym">Apanteles glomeratus</name>
    <dbReference type="NCBI Taxonomy" id="32391"/>
    <lineage>
        <taxon>Eukaryota</taxon>
        <taxon>Metazoa</taxon>
        <taxon>Ecdysozoa</taxon>
        <taxon>Arthropoda</taxon>
        <taxon>Hexapoda</taxon>
        <taxon>Insecta</taxon>
        <taxon>Pterygota</taxon>
        <taxon>Neoptera</taxon>
        <taxon>Endopterygota</taxon>
        <taxon>Hymenoptera</taxon>
        <taxon>Apocrita</taxon>
        <taxon>Ichneumonoidea</taxon>
        <taxon>Braconidae</taxon>
        <taxon>Microgastrinae</taxon>
        <taxon>Cotesia</taxon>
    </lineage>
</organism>
<proteinExistence type="predicted"/>
<feature type="compositionally biased region" description="Polar residues" evidence="1">
    <location>
        <begin position="99"/>
        <end position="114"/>
    </location>
</feature>
<evidence type="ECO:0000313" key="3">
    <source>
        <dbReference type="Proteomes" id="UP000826195"/>
    </source>
</evidence>
<feature type="compositionally biased region" description="Basic and acidic residues" evidence="1">
    <location>
        <begin position="199"/>
        <end position="209"/>
    </location>
</feature>
<dbReference type="EMBL" id="JAHXZJ010001864">
    <property type="protein sequence ID" value="KAH0549813.1"/>
    <property type="molecule type" value="Genomic_DNA"/>
</dbReference>
<keyword evidence="3" id="KW-1185">Reference proteome</keyword>
<evidence type="ECO:0000313" key="2">
    <source>
        <dbReference type="EMBL" id="KAH0549813.1"/>
    </source>
</evidence>
<dbReference type="AlphaFoldDB" id="A0AAV7HXM7"/>
<feature type="region of interest" description="Disordered" evidence="1">
    <location>
        <begin position="1"/>
        <end position="61"/>
    </location>
</feature>
<gene>
    <name evidence="2" type="ORF">KQX54_014493</name>
</gene>
<accession>A0AAV7HXM7</accession>
<sequence>MGVLKAATLNHNSQEVRDNKYGRQASLKKRGRKSKAEKDIRAGNTQKINKSLKKPLQPGTSNEIESLEMDSLNGSIPNFLDDSLNNFTEYNERPYVSTPIPNRRSNFSRVSSTPKKGGSQDIKIINNESLNRTIIPVRKRCHSADRCVECTKKERQLLIIQKEQEELKRTVKSTEEQLKAMMKEVNKLKVQMSELKEKNNEANLDDLRGKPPISHLTKNKNTRISPSQEQASQSNGMQNSRDGKHQKDNTDNRKDDQKIKDDRSRKRKLETMVEKPGDFNPDWKDINNMSNWLNAEFGISTKVKKVATSQKLLIATLESINPKKVIMAQKNKLKGSNLWINDDYTRREAHVQAWIRQEVDKEIAQGRAAKTNYMRMWAKDAWWRWEDLNGDLMQQPFRSHEEQ</sequence>
<evidence type="ECO:0000256" key="1">
    <source>
        <dbReference type="SAM" id="MobiDB-lite"/>
    </source>
</evidence>
<protein>
    <submittedName>
        <fullName evidence="2">Uncharacterized protein</fullName>
    </submittedName>
</protein>
<name>A0AAV7HXM7_COTGL</name>
<comment type="caution">
    <text evidence="2">The sequence shown here is derived from an EMBL/GenBank/DDBJ whole genome shotgun (WGS) entry which is preliminary data.</text>
</comment>
<reference evidence="2 3" key="1">
    <citation type="journal article" date="2021" name="J. Hered.">
        <title>A chromosome-level genome assembly of the parasitoid wasp, Cotesia glomerata (Hymenoptera: Braconidae).</title>
        <authorList>
            <person name="Pinto B.J."/>
            <person name="Weis J.J."/>
            <person name="Gamble T."/>
            <person name="Ode P.J."/>
            <person name="Paul R."/>
            <person name="Zaspel J.M."/>
        </authorList>
    </citation>
    <scope>NUCLEOTIDE SEQUENCE [LARGE SCALE GENOMIC DNA]</scope>
    <source>
        <strain evidence="2">CgM1</strain>
    </source>
</reference>
<feature type="compositionally biased region" description="Polar residues" evidence="1">
    <location>
        <begin position="222"/>
        <end position="240"/>
    </location>
</feature>
<feature type="compositionally biased region" description="Basic and acidic residues" evidence="1">
    <location>
        <begin position="241"/>
        <end position="276"/>
    </location>
</feature>
<dbReference type="Proteomes" id="UP000826195">
    <property type="component" value="Unassembled WGS sequence"/>
</dbReference>